<reference evidence="2 3" key="1">
    <citation type="submission" date="2012-03" db="EMBL/GenBank/DDBJ databases">
        <authorList>
            <person name="Harkins D.M."/>
            <person name="Madupu R."/>
            <person name="Durkin A.S."/>
            <person name="Torralba M."/>
            <person name="Methe B."/>
            <person name="Sutton G.G."/>
            <person name="Nelson K.E."/>
        </authorList>
    </citation>
    <scope>NUCLEOTIDE SEQUENCE [LARGE SCALE GENOMIC DNA]</scope>
    <source>
        <strain evidence="2 3">CCUG 2042</strain>
    </source>
</reference>
<dbReference type="OrthoDB" id="3034217at2"/>
<comment type="caution">
    <text evidence="2">The sequence shown here is derived from an EMBL/GenBank/DDBJ whole genome shotgun (WGS) entry which is preliminary data.</text>
</comment>
<dbReference type="AlphaFoldDB" id="I3DCD8"/>
<dbReference type="EMBL" id="AJSX01000030">
    <property type="protein sequence ID" value="EIJ69381.1"/>
    <property type="molecule type" value="Genomic_DNA"/>
</dbReference>
<dbReference type="EC" id="4.6.1.1" evidence="2"/>
<keyword evidence="2" id="KW-0456">Lyase</keyword>
<dbReference type="InterPro" id="IPR033469">
    <property type="entry name" value="CYTH-like_dom_sf"/>
</dbReference>
<dbReference type="GO" id="GO:0004016">
    <property type="term" value="F:adenylate cyclase activity"/>
    <property type="evidence" value="ECO:0007669"/>
    <property type="project" value="UniProtKB-EC"/>
</dbReference>
<proteinExistence type="predicted"/>
<dbReference type="SMART" id="SM01118">
    <property type="entry name" value="CYTH"/>
    <property type="match status" value="1"/>
</dbReference>
<sequence length="350" mass="40264">MSNEIELKLAVNQQFAEVFAQEITNFHIIEHKKVFLGNCYYDSSDRYFAQRKMGLRVRTEDDKFTMTLKTDGKVTGGLHIRPEYNIELDSMQPDLTKLSACCDELSDLPKDLQVQPIFSTDFERQFWLVECGHNSEVEIALDLGEIKAGKKIEAISEVEFELKHGDISELLTLVSGLSLTDGIRLSSASKAKRGYQLANPSSIKLVNWLEQWRDILKLEASGMSATNELAMLFNHEQQLIEETVALKPEYFALDFIKTVERIGSFFNLYHHYAEQTSLFNHLINGKANIDESILAELAESNTYLYEQIRNLIRFHSETKDNLQSMQKLNALLHRGEYVRRMINLIRLTLD</sequence>
<dbReference type="PROSITE" id="PS51707">
    <property type="entry name" value="CYTH"/>
    <property type="match status" value="1"/>
</dbReference>
<name>I3DCD8_9PAST</name>
<dbReference type="Pfam" id="PF01928">
    <property type="entry name" value="CYTH"/>
    <property type="match status" value="1"/>
</dbReference>
<evidence type="ECO:0000259" key="1">
    <source>
        <dbReference type="PROSITE" id="PS51707"/>
    </source>
</evidence>
<dbReference type="GO" id="GO:0050355">
    <property type="term" value="F:inorganic triphosphate phosphatase activity"/>
    <property type="evidence" value="ECO:0007669"/>
    <property type="project" value="InterPro"/>
</dbReference>
<dbReference type="Proteomes" id="UP000006457">
    <property type="component" value="Unassembled WGS sequence"/>
</dbReference>
<dbReference type="PANTHER" id="PTHR39569:SF1">
    <property type="entry name" value="INORGANIC TRIPHOSPHATASE"/>
    <property type="match status" value="1"/>
</dbReference>
<evidence type="ECO:0000313" key="2">
    <source>
        <dbReference type="EMBL" id="EIJ69381.1"/>
    </source>
</evidence>
<dbReference type="PATRIC" id="fig|1095749.3.peg.1129"/>
<accession>I3DCD8</accession>
<protein>
    <submittedName>
        <fullName evidence="2">Adenylate cyclase</fullName>
        <ecNumber evidence="2">4.6.1.1</ecNumber>
    </submittedName>
</protein>
<dbReference type="Gene3D" id="2.40.320.10">
    <property type="entry name" value="Hypothetical Protein Pfu-838710-001"/>
    <property type="match status" value="1"/>
</dbReference>
<dbReference type="GO" id="GO:0046872">
    <property type="term" value="F:metal ion binding"/>
    <property type="evidence" value="ECO:0007669"/>
    <property type="project" value="TreeGrafter"/>
</dbReference>
<dbReference type="eggNOG" id="COG3025">
    <property type="taxonomic scope" value="Bacteria"/>
</dbReference>
<dbReference type="SUPFAM" id="SSF55154">
    <property type="entry name" value="CYTH-like phosphatases"/>
    <property type="match status" value="1"/>
</dbReference>
<keyword evidence="3" id="KW-1185">Reference proteome</keyword>
<dbReference type="InterPro" id="IPR039013">
    <property type="entry name" value="YgiF"/>
</dbReference>
<feature type="domain" description="CYTH" evidence="1">
    <location>
        <begin position="2"/>
        <end position="201"/>
    </location>
</feature>
<dbReference type="CDD" id="cd07756">
    <property type="entry name" value="CYTH-like_Pase_CHAD"/>
    <property type="match status" value="1"/>
</dbReference>
<evidence type="ECO:0000313" key="3">
    <source>
        <dbReference type="Proteomes" id="UP000006457"/>
    </source>
</evidence>
<dbReference type="RefSeq" id="WP_005760481.1">
    <property type="nucleotide sequence ID" value="NZ_AJSX01000030.1"/>
</dbReference>
<dbReference type="InterPro" id="IPR023577">
    <property type="entry name" value="CYTH_domain"/>
</dbReference>
<organism evidence="2 3">
    <name type="scientific">Pasteurella bettyae CCUG 2042</name>
    <dbReference type="NCBI Taxonomy" id="1095749"/>
    <lineage>
        <taxon>Bacteria</taxon>
        <taxon>Pseudomonadati</taxon>
        <taxon>Pseudomonadota</taxon>
        <taxon>Gammaproteobacteria</taxon>
        <taxon>Pasteurellales</taxon>
        <taxon>Pasteurellaceae</taxon>
        <taxon>Pasteurella</taxon>
    </lineage>
</organism>
<dbReference type="PANTHER" id="PTHR39569">
    <property type="entry name" value="INORGANIC TRIPHOSPHATASE"/>
    <property type="match status" value="1"/>
</dbReference>
<gene>
    <name evidence="2" type="ORF">HMPREF1052_0929</name>
</gene>